<evidence type="ECO:0000256" key="2">
    <source>
        <dbReference type="ARBA" id="ARBA00012438"/>
    </source>
</evidence>
<organism evidence="9 10">
    <name type="scientific">Staphylococcus lugdunensis</name>
    <dbReference type="NCBI Taxonomy" id="28035"/>
    <lineage>
        <taxon>Bacteria</taxon>
        <taxon>Bacillati</taxon>
        <taxon>Bacillota</taxon>
        <taxon>Bacilli</taxon>
        <taxon>Bacillales</taxon>
        <taxon>Staphylococcaceae</taxon>
        <taxon>Staphylococcus</taxon>
    </lineage>
</organism>
<feature type="transmembrane region" description="Helical" evidence="6">
    <location>
        <begin position="134"/>
        <end position="154"/>
    </location>
</feature>
<evidence type="ECO:0000313" key="10">
    <source>
        <dbReference type="Proteomes" id="UP000293637"/>
    </source>
</evidence>
<dbReference type="Pfam" id="PF02518">
    <property type="entry name" value="HATPase_c"/>
    <property type="match status" value="1"/>
</dbReference>
<dbReference type="AlphaFoldDB" id="A0A4Q9WA47"/>
<evidence type="ECO:0000256" key="5">
    <source>
        <dbReference type="ARBA" id="ARBA00023012"/>
    </source>
</evidence>
<dbReference type="GO" id="GO:0000155">
    <property type="term" value="F:phosphorelay sensor kinase activity"/>
    <property type="evidence" value="ECO:0007669"/>
    <property type="project" value="InterPro"/>
</dbReference>
<dbReference type="InterPro" id="IPR003594">
    <property type="entry name" value="HATPase_dom"/>
</dbReference>
<evidence type="ECO:0000259" key="8">
    <source>
        <dbReference type="Pfam" id="PF07730"/>
    </source>
</evidence>
<dbReference type="PANTHER" id="PTHR24421:SF63">
    <property type="entry name" value="SENSOR HISTIDINE KINASE DESK"/>
    <property type="match status" value="1"/>
</dbReference>
<keyword evidence="5" id="KW-0902">Two-component regulatory system</keyword>
<feature type="transmembrane region" description="Helical" evidence="6">
    <location>
        <begin position="7"/>
        <end position="27"/>
    </location>
</feature>
<accession>A0A4Q9WA47</accession>
<evidence type="ECO:0000256" key="4">
    <source>
        <dbReference type="ARBA" id="ARBA00022777"/>
    </source>
</evidence>
<dbReference type="EMBL" id="SCHB01000004">
    <property type="protein sequence ID" value="TBW72090.1"/>
    <property type="molecule type" value="Genomic_DNA"/>
</dbReference>
<dbReference type="Proteomes" id="UP000293637">
    <property type="component" value="Unassembled WGS sequence"/>
</dbReference>
<evidence type="ECO:0000256" key="3">
    <source>
        <dbReference type="ARBA" id="ARBA00022679"/>
    </source>
</evidence>
<dbReference type="Pfam" id="PF07730">
    <property type="entry name" value="HisKA_3"/>
    <property type="match status" value="1"/>
</dbReference>
<feature type="domain" description="Histidine kinase/HSP90-like ATPase" evidence="7">
    <location>
        <begin position="279"/>
        <end position="364"/>
    </location>
</feature>
<evidence type="ECO:0000313" key="9">
    <source>
        <dbReference type="EMBL" id="TBW72090.1"/>
    </source>
</evidence>
<dbReference type="Gene3D" id="3.30.565.10">
    <property type="entry name" value="Histidine kinase-like ATPase, C-terminal domain"/>
    <property type="match status" value="1"/>
</dbReference>
<feature type="transmembrane region" description="Helical" evidence="6">
    <location>
        <begin position="64"/>
        <end position="81"/>
    </location>
</feature>
<dbReference type="CDD" id="cd16917">
    <property type="entry name" value="HATPase_UhpB-NarQ-NarX-like"/>
    <property type="match status" value="1"/>
</dbReference>
<dbReference type="GeneID" id="58089868"/>
<dbReference type="EC" id="2.7.13.3" evidence="2"/>
<dbReference type="SUPFAM" id="SSF55874">
    <property type="entry name" value="ATPase domain of HSP90 chaperone/DNA topoisomerase II/histidine kinase"/>
    <property type="match status" value="1"/>
</dbReference>
<feature type="domain" description="Signal transduction histidine kinase subgroup 3 dimerisation and phosphoacceptor" evidence="8">
    <location>
        <begin position="178"/>
        <end position="243"/>
    </location>
</feature>
<dbReference type="RefSeq" id="WP_002492667.1">
    <property type="nucleotide sequence ID" value="NZ_AP021848.1"/>
</dbReference>
<dbReference type="Gene3D" id="1.20.5.1930">
    <property type="match status" value="1"/>
</dbReference>
<keyword evidence="4 9" id="KW-0418">Kinase</keyword>
<keyword evidence="6" id="KW-0472">Membrane</keyword>
<comment type="catalytic activity">
    <reaction evidence="1">
        <text>ATP + protein L-histidine = ADP + protein N-phospho-L-histidine.</text>
        <dbReference type="EC" id="2.7.13.3"/>
    </reaction>
</comment>
<dbReference type="GO" id="GO:0046983">
    <property type="term" value="F:protein dimerization activity"/>
    <property type="evidence" value="ECO:0007669"/>
    <property type="project" value="InterPro"/>
</dbReference>
<keyword evidence="6" id="KW-1133">Transmembrane helix</keyword>
<gene>
    <name evidence="9" type="ORF">EQ812_07350</name>
</gene>
<proteinExistence type="predicted"/>
<dbReference type="InterPro" id="IPR050482">
    <property type="entry name" value="Sensor_HK_TwoCompSys"/>
</dbReference>
<name>A0A4Q9WA47_STALU</name>
<keyword evidence="6" id="KW-0812">Transmembrane</keyword>
<feature type="transmembrane region" description="Helical" evidence="6">
    <location>
        <begin position="87"/>
        <end position="104"/>
    </location>
</feature>
<feature type="transmembrane region" description="Helical" evidence="6">
    <location>
        <begin position="111"/>
        <end position="128"/>
    </location>
</feature>
<sequence length="368" mass="42489">MKERSVTIFLAEKITPLIYLIFPILATFSDDITRSKVEYVSIVIVFTITYMMIIFGYTKWRNNWLFILFIIHYAILIYFVFCNTPMNTLFFFFSAFALPFMLKVGIKSKFFVLFCMALAAALMMQYYIDQSHMFVLLVYYLVILMMCLGNIRAVHERHLKDQLNAKNEYINMLITEQERNRIGQDLHDTLGHVFAGMTLKAELATKLIDQQPEQAKEEIEALADLSRQTLTKVRAIIEDLKTQTFDEEVHAIEHVLKDANISFDFYNANIAKTMSPVRQSTLAMILREAINNIIKHAHATKVEGNLINKQEKIILCVSDNGQGMRQPETVRLNSIEQRVAYLKGTLVIHSSKQQGTTIEVHIPRGEQL</sequence>
<dbReference type="InterPro" id="IPR036890">
    <property type="entry name" value="HATPase_C_sf"/>
</dbReference>
<evidence type="ECO:0000259" key="7">
    <source>
        <dbReference type="Pfam" id="PF02518"/>
    </source>
</evidence>
<dbReference type="InterPro" id="IPR011712">
    <property type="entry name" value="Sig_transdc_His_kin_sub3_dim/P"/>
</dbReference>
<dbReference type="GO" id="GO:0016020">
    <property type="term" value="C:membrane"/>
    <property type="evidence" value="ECO:0007669"/>
    <property type="project" value="InterPro"/>
</dbReference>
<keyword evidence="3" id="KW-0808">Transferase</keyword>
<dbReference type="PANTHER" id="PTHR24421">
    <property type="entry name" value="NITRATE/NITRITE SENSOR PROTEIN NARX-RELATED"/>
    <property type="match status" value="1"/>
</dbReference>
<comment type="caution">
    <text evidence="9">The sequence shown here is derived from an EMBL/GenBank/DDBJ whole genome shotgun (WGS) entry which is preliminary data.</text>
</comment>
<evidence type="ECO:0000256" key="1">
    <source>
        <dbReference type="ARBA" id="ARBA00000085"/>
    </source>
</evidence>
<feature type="transmembrane region" description="Helical" evidence="6">
    <location>
        <begin position="39"/>
        <end position="57"/>
    </location>
</feature>
<evidence type="ECO:0000256" key="6">
    <source>
        <dbReference type="SAM" id="Phobius"/>
    </source>
</evidence>
<protein>
    <recommendedName>
        <fullName evidence="2">histidine kinase</fullName>
        <ecNumber evidence="2">2.7.13.3</ecNumber>
    </recommendedName>
</protein>
<reference evidence="9 10" key="1">
    <citation type="journal article" date="2019" name="Sci. Transl. Med.">
        <title>Quorum sensing between bacterial species on the skin protects against epidermal injury in atopic dermatitis.</title>
        <authorList>
            <person name="Williams M.R."/>
        </authorList>
    </citation>
    <scope>NUCLEOTIDE SEQUENCE [LARGE SCALE GENOMIC DNA]</scope>
    <source>
        <strain evidence="9 10">E7</strain>
    </source>
</reference>